<evidence type="ECO:0000313" key="1">
    <source>
        <dbReference type="EMBL" id="MEM5289079.1"/>
    </source>
</evidence>
<comment type="caution">
    <text evidence="1">The sequence shown here is derived from an EMBL/GenBank/DDBJ whole genome shotgun (WGS) entry which is preliminary data.</text>
</comment>
<sequence length="228" mass="25125">MKLILFGATGMVGASALREALAEARVGSVLCIGRHSCGVQHPKLRELLLADLFSFAEIEQQLVGYDTCIWAIGLSSVGLNEATYARVTEELTLVWARALLRLNPDMSFCYCSAGGADGPGMWARVRQRLESALQLMPFRFVGAVRPGFIRPGPGIRSRTRAYQVVAMLLMPTYPLFPLLVRHFPFLFTTSEILGRAMLRVVEGKAKQFVLESADINRLGNSIQATHIL</sequence>
<protein>
    <recommendedName>
        <fullName evidence="3">Epimerase</fullName>
    </recommendedName>
</protein>
<organism evidence="1 2">
    <name type="scientific">Paraburkholderia sabiae</name>
    <dbReference type="NCBI Taxonomy" id="273251"/>
    <lineage>
        <taxon>Bacteria</taxon>
        <taxon>Pseudomonadati</taxon>
        <taxon>Pseudomonadota</taxon>
        <taxon>Betaproteobacteria</taxon>
        <taxon>Burkholderiales</taxon>
        <taxon>Burkholderiaceae</taxon>
        <taxon>Paraburkholderia</taxon>
    </lineage>
</organism>
<dbReference type="PANTHER" id="PTHR14097">
    <property type="entry name" value="OXIDOREDUCTASE HTATIP2"/>
    <property type="match status" value="1"/>
</dbReference>
<evidence type="ECO:0008006" key="3">
    <source>
        <dbReference type="Google" id="ProtNLM"/>
    </source>
</evidence>
<dbReference type="Proteomes" id="UP001494588">
    <property type="component" value="Unassembled WGS sequence"/>
</dbReference>
<dbReference type="PANTHER" id="PTHR14097:SF8">
    <property type="entry name" value="NAD(P)-BINDING DOMAIN-CONTAINING PROTEIN"/>
    <property type="match status" value="1"/>
</dbReference>
<gene>
    <name evidence="1" type="ORF">V4C55_25425</name>
</gene>
<reference evidence="1 2" key="1">
    <citation type="submission" date="2024-01" db="EMBL/GenBank/DDBJ databases">
        <title>The diversity of rhizobia nodulating Mimosa spp. in eleven states of Brazil covering several biomes is determined by host plant, location, and edaphic factors.</title>
        <authorList>
            <person name="Rouws L."/>
            <person name="Barauna A."/>
            <person name="Beukes C."/>
            <person name="De Faria S.M."/>
            <person name="Gross E."/>
            <person name="Dos Reis Junior F.B."/>
            <person name="Simon M."/>
            <person name="Maluk M."/>
            <person name="Odee D.W."/>
            <person name="Kenicer G."/>
            <person name="Young J.P.W."/>
            <person name="Reis V.M."/>
            <person name="Zilli J."/>
            <person name="James E.K."/>
        </authorList>
    </citation>
    <scope>NUCLEOTIDE SEQUENCE [LARGE SCALE GENOMIC DNA]</scope>
    <source>
        <strain evidence="1 2">JPY77</strain>
    </source>
</reference>
<dbReference type="InterPro" id="IPR036291">
    <property type="entry name" value="NAD(P)-bd_dom_sf"/>
</dbReference>
<dbReference type="EMBL" id="JAZHGC010000023">
    <property type="protein sequence ID" value="MEM5289079.1"/>
    <property type="molecule type" value="Genomic_DNA"/>
</dbReference>
<keyword evidence="2" id="KW-1185">Reference proteome</keyword>
<proteinExistence type="predicted"/>
<name>A0ABU9QI00_9BURK</name>
<dbReference type="RefSeq" id="WP_201656561.1">
    <property type="nucleotide sequence ID" value="NZ_CAJHCS010000025.1"/>
</dbReference>
<dbReference type="SUPFAM" id="SSF51735">
    <property type="entry name" value="NAD(P)-binding Rossmann-fold domains"/>
    <property type="match status" value="1"/>
</dbReference>
<accession>A0ABU9QI00</accession>
<dbReference type="Gene3D" id="3.40.50.720">
    <property type="entry name" value="NAD(P)-binding Rossmann-like Domain"/>
    <property type="match status" value="1"/>
</dbReference>
<evidence type="ECO:0000313" key="2">
    <source>
        <dbReference type="Proteomes" id="UP001494588"/>
    </source>
</evidence>